<dbReference type="GO" id="GO:0005886">
    <property type="term" value="C:plasma membrane"/>
    <property type="evidence" value="ECO:0007669"/>
    <property type="project" value="UniProtKB-SubCell"/>
</dbReference>
<dbReference type="InterPro" id="IPR008979">
    <property type="entry name" value="Galactose-bd-like_sf"/>
</dbReference>
<dbReference type="EMBL" id="AAZO01006601">
    <property type="status" value="NOT_ANNOTATED_CDS"/>
    <property type="molecule type" value="Genomic_DNA"/>
</dbReference>
<evidence type="ECO:0000256" key="10">
    <source>
        <dbReference type="ARBA" id="ARBA00023180"/>
    </source>
</evidence>
<keyword evidence="16" id="KW-1185">Reference proteome</keyword>
<dbReference type="GO" id="GO:0051897">
    <property type="term" value="P:positive regulation of phosphatidylinositol 3-kinase/protein kinase B signal transduction"/>
    <property type="evidence" value="ECO:0007669"/>
    <property type="project" value="TreeGrafter"/>
</dbReference>
<dbReference type="KEGG" id="phu:Phum_PHUM543320"/>
<dbReference type="GO" id="GO:0005524">
    <property type="term" value="F:ATP binding"/>
    <property type="evidence" value="ECO:0007669"/>
    <property type="project" value="UniProtKB-KW"/>
</dbReference>
<evidence type="ECO:0000256" key="7">
    <source>
        <dbReference type="ARBA" id="ARBA00022989"/>
    </source>
</evidence>
<sequence>MKYSRQSISLRVEKAGGAWCPKQQVEKGVREYLQIDLEQLHVLTGVQTQGRYDHGRGQEYMEEYTLEYWRPGFDKWREYHRWDGKQIISGNTDTETVVSHRLMPTVYATRIRILPYSVHRRTVCLRVEIKGCQTGAIHYSTTAMTFNFIYVSGFSPQNRVNGFLVNGLGRLVDGELGGDNFRLDIGYGKGNGWVGWKKTSFPKKYIEITFEFDEIRNFTAIHLFTNNFFSKEVQVFARAKIFFSFGGKFFNGRPIIYTYMPDKVLEIARNVSIHLHGRVGKFVKIHLFFSNKWIMLSEVTFESDILYDGNFTEEMELNSEDDDDIFVKFGNSDLSLNSLETIAARKEGQSYVEVIIGVLTAMVLLLLIVFVIILLLSRRQKLQGSPTLLRNPFGVTINMKDLLMNLTPSSNSGIVAPTSQDPQGGSSPLSFEQYRSPLVTAYNGLNYATLQSNNDEPELPVDKIENSDEKNLSPPPSPKNSDDDYSPSRTGYSTNYSSQTNKNLTSILSTPFIQTNEFNSMNSQKNNNGGNGGGVGTFTGLLYKTHQTTTAIATRGQISPVNGLTQRFNTVEGNQRKRCHTAPREKHRVPPPVVSWNIAPSMGQTYKCKEAELVPIPRYCLKITEKVGTLGTNYSIKVADIAMCSPMYKKDYSEIGGRPPAPIRWLPWESILLDRYTCSSGVWSLAVTIWEVVSLARERPFQHMTNEEVIQNAEHMYYGEELKVLLPKPTLCDNELYNMLCHCWKRDESERPTVKKIYNFLKGHNLGYDPSMH</sequence>
<dbReference type="CTD" id="8235670"/>
<dbReference type="InterPro" id="IPR001245">
    <property type="entry name" value="Ser-Thr/Tyr_kinase_cat_dom"/>
</dbReference>
<dbReference type="VEuPathDB" id="VectorBase:PHUM543320"/>
<reference evidence="14" key="1">
    <citation type="submission" date="2007-04" db="EMBL/GenBank/DDBJ databases">
        <title>Annotation of Pediculus humanus corporis strain USDA.</title>
        <authorList>
            <person name="Kirkness E."/>
            <person name="Hannick L."/>
            <person name="Hass B."/>
            <person name="Bruggner R."/>
            <person name="Lawson D."/>
            <person name="Bidwell S."/>
            <person name="Joardar V."/>
            <person name="Caler E."/>
            <person name="Walenz B."/>
            <person name="Inman J."/>
            <person name="Schobel S."/>
            <person name="Galinsky K."/>
            <person name="Amedeo P."/>
            <person name="Strausberg R."/>
        </authorList>
    </citation>
    <scope>NUCLEOTIDE SEQUENCE</scope>
    <source>
        <strain evidence="14">USDA</strain>
    </source>
</reference>
<evidence type="ECO:0000256" key="4">
    <source>
        <dbReference type="ARBA" id="ARBA00022729"/>
    </source>
</evidence>
<evidence type="ECO:0000256" key="1">
    <source>
        <dbReference type="ARBA" id="ARBA00004251"/>
    </source>
</evidence>
<evidence type="ECO:0000313" key="15">
    <source>
        <dbReference type="EnsemblMetazoa" id="PHUM543320-PA"/>
    </source>
</evidence>
<dbReference type="PROSITE" id="PS50022">
    <property type="entry name" value="FA58C_3"/>
    <property type="match status" value="1"/>
</dbReference>
<comment type="subcellular location">
    <subcellularLocation>
        <location evidence="1">Cell membrane</location>
        <topology evidence="1">Single-pass type I membrane protein</topology>
    </subcellularLocation>
</comment>
<dbReference type="HOGENOM" id="CLU_008873_1_0_1"/>
<dbReference type="InParanoid" id="E0W022"/>
<dbReference type="Pfam" id="PF00754">
    <property type="entry name" value="F5_F8_type_C"/>
    <property type="match status" value="1"/>
</dbReference>
<keyword evidence="9" id="KW-1015">Disulfide bond</keyword>
<evidence type="ECO:0000256" key="5">
    <source>
        <dbReference type="ARBA" id="ARBA00022741"/>
    </source>
</evidence>
<dbReference type="GO" id="GO:0038062">
    <property type="term" value="F:protein tyrosine kinase collagen receptor activity"/>
    <property type="evidence" value="ECO:0007669"/>
    <property type="project" value="TreeGrafter"/>
</dbReference>
<gene>
    <name evidence="15" type="primary">8235670</name>
    <name evidence="14" type="ORF">Phum_PHUM543320</name>
</gene>
<dbReference type="Gene3D" id="2.60.120.260">
    <property type="entry name" value="Galactose-binding domain-like"/>
    <property type="match status" value="1"/>
</dbReference>
<evidence type="ECO:0000259" key="13">
    <source>
        <dbReference type="PROSITE" id="PS50022"/>
    </source>
</evidence>
<keyword evidence="4" id="KW-0732">Signal</keyword>
<evidence type="ECO:0000313" key="14">
    <source>
        <dbReference type="EMBL" id="EEB18978.1"/>
    </source>
</evidence>
<dbReference type="InterPro" id="IPR020635">
    <property type="entry name" value="Tyr_kinase_cat_dom"/>
</dbReference>
<feature type="domain" description="F5/8 type C" evidence="13">
    <location>
        <begin position="1"/>
        <end position="132"/>
    </location>
</feature>
<dbReference type="GO" id="GO:0043235">
    <property type="term" value="C:receptor complex"/>
    <property type="evidence" value="ECO:0007669"/>
    <property type="project" value="TreeGrafter"/>
</dbReference>
<evidence type="ECO:0000256" key="6">
    <source>
        <dbReference type="ARBA" id="ARBA00022840"/>
    </source>
</evidence>
<dbReference type="PROSITE" id="PS01286">
    <property type="entry name" value="FA58C_2"/>
    <property type="match status" value="1"/>
</dbReference>
<dbReference type="PANTHER" id="PTHR24416:SF580">
    <property type="entry name" value="DISCOIDIN DOMAIN RECEPTOR, ISOFORM F"/>
    <property type="match status" value="1"/>
</dbReference>
<feature type="transmembrane region" description="Helical" evidence="12">
    <location>
        <begin position="354"/>
        <end position="376"/>
    </location>
</feature>
<evidence type="ECO:0000256" key="12">
    <source>
        <dbReference type="SAM" id="Phobius"/>
    </source>
</evidence>
<proteinExistence type="predicted"/>
<dbReference type="GeneID" id="8235670"/>
<dbReference type="InterPro" id="IPR048525">
    <property type="entry name" value="DDR1-2_DS-like"/>
</dbReference>
<evidence type="ECO:0000256" key="3">
    <source>
        <dbReference type="ARBA" id="ARBA00022692"/>
    </source>
</evidence>
<evidence type="ECO:0000256" key="11">
    <source>
        <dbReference type="SAM" id="MobiDB-lite"/>
    </source>
</evidence>
<reference evidence="15" key="3">
    <citation type="submission" date="2020-05" db="UniProtKB">
        <authorList>
            <consortium name="EnsemblMetazoa"/>
        </authorList>
    </citation>
    <scope>IDENTIFICATION</scope>
    <source>
        <strain evidence="15">USDA</strain>
    </source>
</reference>
<feature type="compositionally biased region" description="Basic residues" evidence="11">
    <location>
        <begin position="576"/>
        <end position="589"/>
    </location>
</feature>
<dbReference type="PANTHER" id="PTHR24416">
    <property type="entry name" value="TYROSINE-PROTEIN KINASE RECEPTOR"/>
    <property type="match status" value="1"/>
</dbReference>
<dbReference type="Pfam" id="PF07714">
    <property type="entry name" value="PK_Tyr_Ser-Thr"/>
    <property type="match status" value="1"/>
</dbReference>
<dbReference type="EMBL" id="DS235854">
    <property type="protein sequence ID" value="EEB18978.1"/>
    <property type="molecule type" value="Genomic_DNA"/>
</dbReference>
<dbReference type="eggNOG" id="KOG1094">
    <property type="taxonomic scope" value="Eukaryota"/>
</dbReference>
<keyword evidence="6" id="KW-0067">ATP-binding</keyword>
<dbReference type="SMART" id="SM00231">
    <property type="entry name" value="FA58C"/>
    <property type="match status" value="1"/>
</dbReference>
<feature type="compositionally biased region" description="Polar residues" evidence="11">
    <location>
        <begin position="489"/>
        <end position="499"/>
    </location>
</feature>
<dbReference type="Proteomes" id="UP000009046">
    <property type="component" value="Unassembled WGS sequence"/>
</dbReference>
<reference evidence="14" key="2">
    <citation type="submission" date="2007-04" db="EMBL/GenBank/DDBJ databases">
        <title>The genome of the human body louse.</title>
        <authorList>
            <consortium name="The Human Body Louse Genome Consortium"/>
            <person name="Kirkness E."/>
            <person name="Walenz B."/>
            <person name="Hass B."/>
            <person name="Bruggner R."/>
            <person name="Strausberg R."/>
        </authorList>
    </citation>
    <scope>NUCLEOTIDE SEQUENCE</scope>
    <source>
        <strain evidence="14">USDA</strain>
    </source>
</reference>
<feature type="region of interest" description="Disordered" evidence="11">
    <location>
        <begin position="450"/>
        <end position="499"/>
    </location>
</feature>
<dbReference type="AlphaFoldDB" id="E0W022"/>
<dbReference type="RefSeq" id="XP_002431716.1">
    <property type="nucleotide sequence ID" value="XM_002431671.1"/>
</dbReference>
<keyword evidence="5" id="KW-0547">Nucleotide-binding</keyword>
<dbReference type="SMART" id="SM00219">
    <property type="entry name" value="TyrKc"/>
    <property type="match status" value="1"/>
</dbReference>
<dbReference type="GO" id="GO:0005518">
    <property type="term" value="F:collagen binding"/>
    <property type="evidence" value="ECO:0007669"/>
    <property type="project" value="TreeGrafter"/>
</dbReference>
<dbReference type="SUPFAM" id="SSF49785">
    <property type="entry name" value="Galactose-binding domain-like"/>
    <property type="match status" value="1"/>
</dbReference>
<dbReference type="OrthoDB" id="6071166at2759"/>
<dbReference type="InterPro" id="IPR000421">
    <property type="entry name" value="FA58C"/>
</dbReference>
<organism>
    <name type="scientific">Pediculus humanus subsp. corporis</name>
    <name type="common">Body louse</name>
    <dbReference type="NCBI Taxonomy" id="121224"/>
    <lineage>
        <taxon>Eukaryota</taxon>
        <taxon>Metazoa</taxon>
        <taxon>Ecdysozoa</taxon>
        <taxon>Arthropoda</taxon>
        <taxon>Hexapoda</taxon>
        <taxon>Insecta</taxon>
        <taxon>Pterygota</taxon>
        <taxon>Neoptera</taxon>
        <taxon>Paraneoptera</taxon>
        <taxon>Psocodea</taxon>
        <taxon>Troctomorpha</taxon>
        <taxon>Phthiraptera</taxon>
        <taxon>Anoplura</taxon>
        <taxon>Pediculidae</taxon>
        <taxon>Pediculus</taxon>
    </lineage>
</organism>
<dbReference type="PROSITE" id="PS01285">
    <property type="entry name" value="FA58C_1"/>
    <property type="match status" value="1"/>
</dbReference>
<dbReference type="EMBL" id="AAZO01006605">
    <property type="status" value="NOT_ANNOTATED_CDS"/>
    <property type="molecule type" value="Genomic_DNA"/>
</dbReference>
<name>E0W022_PEDHC</name>
<dbReference type="EMBL" id="AAZO01006603">
    <property type="status" value="NOT_ANNOTATED_CDS"/>
    <property type="molecule type" value="Genomic_DNA"/>
</dbReference>
<keyword evidence="7 12" id="KW-1133">Transmembrane helix</keyword>
<dbReference type="Pfam" id="PF21114">
    <property type="entry name" value="DDR1-2_DS-like"/>
    <property type="match status" value="1"/>
</dbReference>
<dbReference type="EMBL" id="AAZO01006602">
    <property type="status" value="NOT_ANNOTATED_CDS"/>
    <property type="molecule type" value="Genomic_DNA"/>
</dbReference>
<accession>E0W022</accession>
<dbReference type="Gene3D" id="2.60.120.1190">
    <property type="match status" value="1"/>
</dbReference>
<feature type="region of interest" description="Disordered" evidence="11">
    <location>
        <begin position="572"/>
        <end position="592"/>
    </location>
</feature>
<dbReference type="SUPFAM" id="SSF56112">
    <property type="entry name" value="Protein kinase-like (PK-like)"/>
    <property type="match status" value="1"/>
</dbReference>
<keyword evidence="10" id="KW-0325">Glycoprotein</keyword>
<keyword evidence="8 12" id="KW-0472">Membrane</keyword>
<evidence type="ECO:0000313" key="16">
    <source>
        <dbReference type="Proteomes" id="UP000009046"/>
    </source>
</evidence>
<dbReference type="EMBL" id="AAZO01006606">
    <property type="status" value="NOT_ANNOTATED_CDS"/>
    <property type="molecule type" value="Genomic_DNA"/>
</dbReference>
<dbReference type="EnsemblMetazoa" id="PHUM543320-RA">
    <property type="protein sequence ID" value="PHUM543320-PA"/>
    <property type="gene ID" value="PHUM543320"/>
</dbReference>
<dbReference type="Gene3D" id="1.10.510.10">
    <property type="entry name" value="Transferase(Phosphotransferase) domain 1"/>
    <property type="match status" value="1"/>
</dbReference>
<evidence type="ECO:0000256" key="2">
    <source>
        <dbReference type="ARBA" id="ARBA00022475"/>
    </source>
</evidence>
<keyword evidence="2" id="KW-1003">Cell membrane</keyword>
<protein>
    <recommendedName>
        <fullName evidence="13">F5/8 type C domain-containing protein</fullName>
    </recommendedName>
</protein>
<dbReference type="EMBL" id="AAZO01006604">
    <property type="status" value="NOT_ANNOTATED_CDS"/>
    <property type="molecule type" value="Genomic_DNA"/>
</dbReference>
<dbReference type="EMBL" id="AAZO01006600">
    <property type="status" value="NOT_ANNOTATED_CDS"/>
    <property type="molecule type" value="Genomic_DNA"/>
</dbReference>
<keyword evidence="3 12" id="KW-0812">Transmembrane</keyword>
<evidence type="ECO:0000256" key="9">
    <source>
        <dbReference type="ARBA" id="ARBA00023157"/>
    </source>
</evidence>
<dbReference type="GO" id="GO:0010976">
    <property type="term" value="P:positive regulation of neuron projection development"/>
    <property type="evidence" value="ECO:0007669"/>
    <property type="project" value="TreeGrafter"/>
</dbReference>
<feature type="compositionally biased region" description="Basic and acidic residues" evidence="11">
    <location>
        <begin position="460"/>
        <end position="471"/>
    </location>
</feature>
<dbReference type="InterPro" id="IPR050122">
    <property type="entry name" value="RTK"/>
</dbReference>
<dbReference type="InterPro" id="IPR011009">
    <property type="entry name" value="Kinase-like_dom_sf"/>
</dbReference>
<evidence type="ECO:0000256" key="8">
    <source>
        <dbReference type="ARBA" id="ARBA00023136"/>
    </source>
</evidence>
<dbReference type="OMA" id="REKPFQH"/>